<dbReference type="InterPro" id="IPR036412">
    <property type="entry name" value="HAD-like_sf"/>
</dbReference>
<comment type="similarity">
    <text evidence="2">Belongs to the major facilitator superfamily. Sugar transporter (TC 2.A.1.1) family.</text>
</comment>
<feature type="domain" description="Major facilitator superfamily (MFS) profile" evidence="10">
    <location>
        <begin position="37"/>
        <end position="475"/>
    </location>
</feature>
<evidence type="ECO:0000256" key="9">
    <source>
        <dbReference type="SAM" id="Phobius"/>
    </source>
</evidence>
<dbReference type="InterPro" id="IPR023214">
    <property type="entry name" value="HAD_sf"/>
</dbReference>
<organism evidence="11 12">
    <name type="scientific">Dentipellis fragilis</name>
    <dbReference type="NCBI Taxonomy" id="205917"/>
    <lineage>
        <taxon>Eukaryota</taxon>
        <taxon>Fungi</taxon>
        <taxon>Dikarya</taxon>
        <taxon>Basidiomycota</taxon>
        <taxon>Agaricomycotina</taxon>
        <taxon>Agaricomycetes</taxon>
        <taxon>Russulales</taxon>
        <taxon>Hericiaceae</taxon>
        <taxon>Dentipellis</taxon>
    </lineage>
</organism>
<dbReference type="GO" id="GO:0005351">
    <property type="term" value="F:carbohydrate:proton symporter activity"/>
    <property type="evidence" value="ECO:0007669"/>
    <property type="project" value="TreeGrafter"/>
</dbReference>
<feature type="transmembrane region" description="Helical" evidence="9">
    <location>
        <begin position="423"/>
        <end position="440"/>
    </location>
</feature>
<feature type="transmembrane region" description="Helical" evidence="9">
    <location>
        <begin position="382"/>
        <end position="411"/>
    </location>
</feature>
<dbReference type="InterPro" id="IPR036259">
    <property type="entry name" value="MFS_trans_sf"/>
</dbReference>
<feature type="transmembrane region" description="Helical" evidence="9">
    <location>
        <begin position="193"/>
        <end position="216"/>
    </location>
</feature>
<accession>A0A4Y9YYZ5</accession>
<gene>
    <name evidence="11" type="ORF">EVG20_g3794</name>
</gene>
<feature type="region of interest" description="Disordered" evidence="8">
    <location>
        <begin position="1046"/>
        <end position="1114"/>
    </location>
</feature>
<feature type="transmembrane region" description="Helical" evidence="9">
    <location>
        <begin position="31"/>
        <end position="50"/>
    </location>
</feature>
<evidence type="ECO:0000256" key="2">
    <source>
        <dbReference type="ARBA" id="ARBA00010992"/>
    </source>
</evidence>
<dbReference type="SUPFAM" id="SSF56784">
    <property type="entry name" value="HAD-like"/>
    <property type="match status" value="1"/>
</dbReference>
<dbReference type="InterPro" id="IPR050360">
    <property type="entry name" value="MFS_Sugar_Transporters"/>
</dbReference>
<keyword evidence="3" id="KW-0813">Transport</keyword>
<dbReference type="InterPro" id="IPR020846">
    <property type="entry name" value="MFS_dom"/>
</dbReference>
<name>A0A4Y9YYZ5_9AGAM</name>
<dbReference type="InterPro" id="IPR003663">
    <property type="entry name" value="Sugar/inositol_transpt"/>
</dbReference>
<comment type="caution">
    <text evidence="11">The sequence shown here is derived from an EMBL/GenBank/DDBJ whole genome shotgun (WGS) entry which is preliminary data.</text>
</comment>
<dbReference type="Gene3D" id="1.20.1250.20">
    <property type="entry name" value="MFS general substrate transporter like domains"/>
    <property type="match status" value="1"/>
</dbReference>
<evidence type="ECO:0000256" key="8">
    <source>
        <dbReference type="SAM" id="MobiDB-lite"/>
    </source>
</evidence>
<dbReference type="Pfam" id="PF25534">
    <property type="entry name" value="DUF7918"/>
    <property type="match status" value="1"/>
</dbReference>
<evidence type="ECO:0000313" key="11">
    <source>
        <dbReference type="EMBL" id="TFY67836.1"/>
    </source>
</evidence>
<dbReference type="GO" id="GO:0016020">
    <property type="term" value="C:membrane"/>
    <property type="evidence" value="ECO:0007669"/>
    <property type="project" value="UniProtKB-SubCell"/>
</dbReference>
<dbReference type="Pfam" id="PF09419">
    <property type="entry name" value="PGP_phosphatase"/>
    <property type="match status" value="1"/>
</dbReference>
<comment type="subcellular location">
    <subcellularLocation>
        <location evidence="1">Membrane</location>
        <topology evidence="1">Multi-pass membrane protein</topology>
    </subcellularLocation>
</comment>
<proteinExistence type="inferred from homology"/>
<dbReference type="SUPFAM" id="SSF103473">
    <property type="entry name" value="MFS general substrate transporter"/>
    <property type="match status" value="1"/>
</dbReference>
<comment type="catalytic activity">
    <reaction evidence="7">
        <text>myo-inositol(out) + H(+)(out) = myo-inositol(in) + H(+)(in)</text>
        <dbReference type="Rhea" id="RHEA:60364"/>
        <dbReference type="ChEBI" id="CHEBI:15378"/>
        <dbReference type="ChEBI" id="CHEBI:17268"/>
    </reaction>
</comment>
<dbReference type="STRING" id="205917.A0A4Y9YYZ5"/>
<feature type="transmembrane region" description="Helical" evidence="9">
    <location>
        <begin position="352"/>
        <end position="376"/>
    </location>
</feature>
<dbReference type="OrthoDB" id="6133115at2759"/>
<evidence type="ECO:0000256" key="1">
    <source>
        <dbReference type="ARBA" id="ARBA00004141"/>
    </source>
</evidence>
<feature type="transmembrane region" description="Helical" evidence="9">
    <location>
        <begin position="288"/>
        <end position="308"/>
    </location>
</feature>
<evidence type="ECO:0000256" key="7">
    <source>
        <dbReference type="ARBA" id="ARBA00049119"/>
    </source>
</evidence>
<keyword evidence="6 9" id="KW-0472">Membrane</keyword>
<dbReference type="AlphaFoldDB" id="A0A4Y9YYZ5"/>
<dbReference type="Pfam" id="PF00083">
    <property type="entry name" value="Sugar_tr"/>
    <property type="match status" value="1"/>
</dbReference>
<evidence type="ECO:0000313" key="12">
    <source>
        <dbReference type="Proteomes" id="UP000298327"/>
    </source>
</evidence>
<dbReference type="PANTHER" id="PTHR48022">
    <property type="entry name" value="PLASTIDIC GLUCOSE TRANSPORTER 4"/>
    <property type="match status" value="1"/>
</dbReference>
<keyword evidence="12" id="KW-1185">Reference proteome</keyword>
<dbReference type="NCBIfam" id="TIGR00879">
    <property type="entry name" value="SP"/>
    <property type="match status" value="1"/>
</dbReference>
<dbReference type="Proteomes" id="UP000298327">
    <property type="component" value="Unassembled WGS sequence"/>
</dbReference>
<dbReference type="InterPro" id="IPR057678">
    <property type="entry name" value="DUF7918"/>
</dbReference>
<evidence type="ECO:0000256" key="5">
    <source>
        <dbReference type="ARBA" id="ARBA00022989"/>
    </source>
</evidence>
<feature type="transmembrane region" description="Helical" evidence="9">
    <location>
        <begin position="320"/>
        <end position="345"/>
    </location>
</feature>
<dbReference type="EMBL" id="SEOQ01000180">
    <property type="protein sequence ID" value="TFY67836.1"/>
    <property type="molecule type" value="Genomic_DNA"/>
</dbReference>
<keyword evidence="4 9" id="KW-0812">Transmembrane</keyword>
<dbReference type="Gene3D" id="3.40.50.1000">
    <property type="entry name" value="HAD superfamily/HAD-like"/>
    <property type="match status" value="1"/>
</dbReference>
<protein>
    <recommendedName>
        <fullName evidence="10">Major facilitator superfamily (MFS) profile domain-containing protein</fullName>
    </recommendedName>
</protein>
<feature type="transmembrane region" description="Helical" evidence="9">
    <location>
        <begin position="452"/>
        <end position="471"/>
    </location>
</feature>
<dbReference type="GO" id="GO:0008962">
    <property type="term" value="F:phosphatidylglycerophosphatase activity"/>
    <property type="evidence" value="ECO:0007669"/>
    <property type="project" value="InterPro"/>
</dbReference>
<evidence type="ECO:0000259" key="10">
    <source>
        <dbReference type="PROSITE" id="PS50850"/>
    </source>
</evidence>
<evidence type="ECO:0000256" key="4">
    <source>
        <dbReference type="ARBA" id="ARBA00022692"/>
    </source>
</evidence>
<evidence type="ECO:0000256" key="6">
    <source>
        <dbReference type="ARBA" id="ARBA00023136"/>
    </source>
</evidence>
<keyword evidence="5 9" id="KW-1133">Transmembrane helix</keyword>
<feature type="transmembrane region" description="Helical" evidence="9">
    <location>
        <begin position="136"/>
        <end position="157"/>
    </location>
</feature>
<feature type="transmembrane region" description="Helical" evidence="9">
    <location>
        <begin position="105"/>
        <end position="124"/>
    </location>
</feature>
<dbReference type="InterPro" id="IPR005828">
    <property type="entry name" value="MFS_sugar_transport-like"/>
</dbReference>
<sequence length="1163" mass="128237">MGGTPAFANSNEAPYAHLIDKSRPWWKNSRLVLLNFWIGLLLLTSSANGYDGSMMNGLQSVKQWKEAFNYPTGGKLGLLNAIQNIGSVAGYPFVPYMTDGIGRRLTIAFGIIFMIAATVVQTAAQSVEMFIGARFMIGFGLVFANSAAPLLVTEIAYPSQRGPLTSVYNTLWNVGSITAAWTTFGTFHIPTSWAWRVPSAIQALPSVIQIFFIWFMPESPRWLVSKGRHAEALRTLAYYHASGNEKDPLVEYEFEEIKAADALDREINANVGWLSLVRTPGNRKRMRIIIAIAFFSQWSGNGLISYYLNKVLDGIGITSSTIQLLINAILNVWSLVLAVSAGFLCDRFGRRPMFITSTIGMTITWTMLTVCTAMYAQHGSAAAAHAVIAMIILHSATYVIAFLPLIVSYSIEILPYPIRAKGFMVFGLAVSVSLIFNQYVNPIALDKLGWKYYLVYVFWNAFEAVFCYLYVIETRNRTLEETAALFDGDEAVAMITEKGEKAGRGYEVDGSVKEKVSITEIEIAEKAHAHASYALSRLVFIQCITTASFLNLETTYASKLDGRRPPHFSLQLIIVKGRAHTLTTAYLQKDIRQLDFAALRRAGYRGAVFDKDNCLTIPHNDHLVPELQDAWQECRETFGKDNVLIVSNSAGTHLDPGGLQAESVSYNLGVPVLFHKTMKPSYGCARSTLSYFSSLPRPLVPHELVIIGDRVFTDVVLAKRLGQSPSIWQRIASRIRLSKDEPPLSPIEDEKAIVKVGGEPLAIWTTGVWKREGMAMQWAETKARQGNGVLDAGRSRAKGFHGEAICEAACRGQGGGASEESVQAGVCGVARIYQRPSASLRNAKPMALSQHGVEFGVLVDGKPLVNYGVESQAGSSTVSAYITSKVGQTFQLSFKNKTDMPLSASVFMDGRDMRKTMLQPQHATSCRGVRTSTHSYKPFQFNSDDTENPSAVDYSKLGLIEVKVYRIRSNYRKSEGIKGRDVADINGIPEKSKKLGCHSVSLGPTQFGTMATRYKIQRLDPADNPFMMFRVQYQSEEMLKARGIIDSSAQNHSKRKRSQADSVEPSDADRASKRQAFSSGKDGSTVKPERPHSPIHVPASSEGNHIDLTQIKTERPRSPIRVPAVINGSVIDLTDTDGDIKPPRSPIRVASNLQNQVIDLTDD</sequence>
<dbReference type="PANTHER" id="PTHR48022:SF64">
    <property type="entry name" value="MAJOR FACILITATOR SUPERFAMILY (MFS) PROFILE DOMAIN-CONTAINING PROTEIN"/>
    <property type="match status" value="1"/>
</dbReference>
<dbReference type="PROSITE" id="PS50850">
    <property type="entry name" value="MFS"/>
    <property type="match status" value="1"/>
</dbReference>
<reference evidence="11 12" key="1">
    <citation type="submission" date="2019-02" db="EMBL/GenBank/DDBJ databases">
        <title>Genome sequencing of the rare red list fungi Dentipellis fragilis.</title>
        <authorList>
            <person name="Buettner E."/>
            <person name="Kellner H."/>
        </authorList>
    </citation>
    <scope>NUCLEOTIDE SEQUENCE [LARGE SCALE GENOMIC DNA]</scope>
    <source>
        <strain evidence="11 12">DSM 105465</strain>
    </source>
</reference>
<dbReference type="InterPro" id="IPR027706">
    <property type="entry name" value="PGP_Pase"/>
</dbReference>
<dbReference type="FunFam" id="1.20.1250.20:FF:000117">
    <property type="entry name" value="MFS hexose transporter"/>
    <property type="match status" value="1"/>
</dbReference>
<evidence type="ECO:0000256" key="3">
    <source>
        <dbReference type="ARBA" id="ARBA00022448"/>
    </source>
</evidence>